<gene>
    <name evidence="3" type="ORF">PGQ11_015540</name>
</gene>
<feature type="chain" id="PRO_5046223707" evidence="2">
    <location>
        <begin position="24"/>
        <end position="339"/>
    </location>
</feature>
<keyword evidence="4" id="KW-1185">Reference proteome</keyword>
<sequence length="339" mass="36979">MSSPLLAWLHAHLWLALPIPTHSFAGQTVIITGANTGLGLEAARYFVRLDAAKVILGVRSQAKGQQAVEDIKNSPTAGGVRLPDTALEVWEVDLASAKSVEAFAARARTELDRLDVVVCNAGVYAFGGFELVDGNERTITVNVVNTFLMAMLLLPMLRDTATKYNKEPVLTFTGSFIHFLTSFPERSGGKDGRILRDLADEKQARMQDRYRVSKMIQLLLVRELSNALSASSKPGKIITSTVNPGFVNTGLMNEAPARMQVVVAGLKRMTARTPEEGARTMVHAAAGGMDTHGQYLSECKVSEPSAFVRSEEGIEVGKQLWEELSTILEEKHPTVMRNI</sequence>
<dbReference type="InterPro" id="IPR036291">
    <property type="entry name" value="NAD(P)-bd_dom_sf"/>
</dbReference>
<accession>A0ABR2HMC7</accession>
<evidence type="ECO:0000256" key="1">
    <source>
        <dbReference type="ARBA" id="ARBA00023002"/>
    </source>
</evidence>
<feature type="signal peptide" evidence="2">
    <location>
        <begin position="1"/>
        <end position="23"/>
    </location>
</feature>
<dbReference type="PANTHER" id="PTHR43157">
    <property type="entry name" value="PHOSPHATIDYLINOSITOL-GLYCAN BIOSYNTHESIS CLASS F PROTEIN-RELATED"/>
    <property type="match status" value="1"/>
</dbReference>
<protein>
    <submittedName>
        <fullName evidence="3">Short-chain dehydrogenase/reductase family protein</fullName>
    </submittedName>
</protein>
<dbReference type="Gene3D" id="3.40.50.720">
    <property type="entry name" value="NAD(P)-binding Rossmann-like Domain"/>
    <property type="match status" value="1"/>
</dbReference>
<reference evidence="3 4" key="1">
    <citation type="journal article" date="2024" name="IMA Fungus">
        <title>Apiospora arundinis, a panoply of carbohydrate-active enzymes and secondary metabolites.</title>
        <authorList>
            <person name="Sorensen T."/>
            <person name="Petersen C."/>
            <person name="Muurmann A.T."/>
            <person name="Christiansen J.V."/>
            <person name="Brundto M.L."/>
            <person name="Overgaard C.K."/>
            <person name="Boysen A.T."/>
            <person name="Wollenberg R.D."/>
            <person name="Larsen T.O."/>
            <person name="Sorensen J.L."/>
            <person name="Nielsen K.L."/>
            <person name="Sondergaard T.E."/>
        </authorList>
    </citation>
    <scope>NUCLEOTIDE SEQUENCE [LARGE SCALE GENOMIC DNA]</scope>
    <source>
        <strain evidence="3 4">AAU 773</strain>
    </source>
</reference>
<dbReference type="PRINTS" id="PR00081">
    <property type="entry name" value="GDHRDH"/>
</dbReference>
<evidence type="ECO:0000256" key="2">
    <source>
        <dbReference type="SAM" id="SignalP"/>
    </source>
</evidence>
<evidence type="ECO:0000313" key="3">
    <source>
        <dbReference type="EMBL" id="KAK8849060.1"/>
    </source>
</evidence>
<comment type="caution">
    <text evidence="3">The sequence shown here is derived from an EMBL/GenBank/DDBJ whole genome shotgun (WGS) entry which is preliminary data.</text>
</comment>
<evidence type="ECO:0000313" key="4">
    <source>
        <dbReference type="Proteomes" id="UP001390339"/>
    </source>
</evidence>
<organism evidence="3 4">
    <name type="scientific">Apiospora arundinis</name>
    <dbReference type="NCBI Taxonomy" id="335852"/>
    <lineage>
        <taxon>Eukaryota</taxon>
        <taxon>Fungi</taxon>
        <taxon>Dikarya</taxon>
        <taxon>Ascomycota</taxon>
        <taxon>Pezizomycotina</taxon>
        <taxon>Sordariomycetes</taxon>
        <taxon>Xylariomycetidae</taxon>
        <taxon>Amphisphaeriales</taxon>
        <taxon>Apiosporaceae</taxon>
        <taxon>Apiospora</taxon>
    </lineage>
</organism>
<dbReference type="SUPFAM" id="SSF51735">
    <property type="entry name" value="NAD(P)-binding Rossmann-fold domains"/>
    <property type="match status" value="1"/>
</dbReference>
<keyword evidence="2" id="KW-0732">Signal</keyword>
<name>A0ABR2HMC7_9PEZI</name>
<dbReference type="InterPro" id="IPR002347">
    <property type="entry name" value="SDR_fam"/>
</dbReference>
<dbReference type="Pfam" id="PF00106">
    <property type="entry name" value="adh_short"/>
    <property type="match status" value="1"/>
</dbReference>
<keyword evidence="1" id="KW-0560">Oxidoreductase</keyword>
<dbReference type="EMBL" id="JAPCWZ010000010">
    <property type="protein sequence ID" value="KAK8849060.1"/>
    <property type="molecule type" value="Genomic_DNA"/>
</dbReference>
<proteinExistence type="predicted"/>
<dbReference type="PANTHER" id="PTHR43157:SF31">
    <property type="entry name" value="PHOSPHATIDYLINOSITOL-GLYCAN BIOSYNTHESIS CLASS F PROTEIN"/>
    <property type="match status" value="1"/>
</dbReference>
<dbReference type="Proteomes" id="UP001390339">
    <property type="component" value="Unassembled WGS sequence"/>
</dbReference>